<feature type="compositionally biased region" description="Polar residues" evidence="2">
    <location>
        <begin position="1"/>
        <end position="20"/>
    </location>
</feature>
<proteinExistence type="predicted"/>
<gene>
    <name evidence="4" type="ORF">UCRPC4_g03530</name>
</gene>
<keyword evidence="1" id="KW-0863">Zinc-finger</keyword>
<reference evidence="4 5" key="2">
    <citation type="submission" date="2015-05" db="EMBL/GenBank/DDBJ databases">
        <authorList>
            <person name="Morales-Cruz A."/>
            <person name="Amrine K.C."/>
            <person name="Cantu D."/>
        </authorList>
    </citation>
    <scope>NUCLEOTIDE SEQUENCE [LARGE SCALE GENOMIC DNA]</scope>
    <source>
        <strain evidence="4">UCRPC4</strain>
    </source>
</reference>
<dbReference type="AlphaFoldDB" id="A0A0G2EGL6"/>
<dbReference type="InterPro" id="IPR036875">
    <property type="entry name" value="Znf_CCHC_sf"/>
</dbReference>
<dbReference type="OrthoDB" id="8026949at2759"/>
<feature type="domain" description="CCHC-type" evidence="3">
    <location>
        <begin position="291"/>
        <end position="306"/>
    </location>
</feature>
<dbReference type="PROSITE" id="PS50158">
    <property type="entry name" value="ZF_CCHC"/>
    <property type="match status" value="2"/>
</dbReference>
<evidence type="ECO:0000313" key="5">
    <source>
        <dbReference type="Proteomes" id="UP000053317"/>
    </source>
</evidence>
<dbReference type="GO" id="GO:0003676">
    <property type="term" value="F:nucleic acid binding"/>
    <property type="evidence" value="ECO:0007669"/>
    <property type="project" value="InterPro"/>
</dbReference>
<feature type="region of interest" description="Disordered" evidence="2">
    <location>
        <begin position="1"/>
        <end position="34"/>
    </location>
</feature>
<sequence>MSWNDGNDQGTAWNDTGNDSTKGHENGFTSANVRNKVDGHEFTTGNNEFAAGNGEFIAGGYEFAPGDAVGASTTSLENALSPGRCRASIAVKKGERYRHLQYILAKYLLSHSKAECPKPRVFKGTCKICHEAKDCENKRHMDKNHIPDKTVDEALAMLKAASEDRDLDDFKEAFHILCKADPSMTYRMAEETFRKMNFNVYLIALANNQVIVFETALMREPSVNRVLLENARFVEAQNILQKSNEEGHKATDCTNPRAPRDPSTIQCRNCDQFGHVSRDCEQPKDWSRVTCTNCGEKGHTKVRCKQPPADENMAGDKYNATGDARFDNGPSGAEVVATDDWQTGSNDFNDNFAAPAAPVAAGVGDW</sequence>
<comment type="caution">
    <text evidence="4">The sequence shown here is derived from an EMBL/GenBank/DDBJ whole genome shotgun (WGS) entry which is preliminary data.</text>
</comment>
<dbReference type="Pfam" id="PF00098">
    <property type="entry name" value="zf-CCHC"/>
    <property type="match status" value="2"/>
</dbReference>
<protein>
    <submittedName>
        <fullName evidence="4">Putative zinc knuckle transcription factor</fullName>
    </submittedName>
</protein>
<keyword evidence="1" id="KW-0479">Metal-binding</keyword>
<evidence type="ECO:0000313" key="4">
    <source>
        <dbReference type="EMBL" id="KKY21579.1"/>
    </source>
</evidence>
<dbReference type="GO" id="GO:0008270">
    <property type="term" value="F:zinc ion binding"/>
    <property type="evidence" value="ECO:0007669"/>
    <property type="project" value="UniProtKB-KW"/>
</dbReference>
<evidence type="ECO:0000256" key="1">
    <source>
        <dbReference type="PROSITE-ProRule" id="PRU00047"/>
    </source>
</evidence>
<keyword evidence="1" id="KW-0862">Zinc</keyword>
<dbReference type="InterPro" id="IPR001878">
    <property type="entry name" value="Znf_CCHC"/>
</dbReference>
<organism evidence="4 5">
    <name type="scientific">Phaeomoniella chlamydospora</name>
    <name type="common">Phaeoacremonium chlamydosporum</name>
    <dbReference type="NCBI Taxonomy" id="158046"/>
    <lineage>
        <taxon>Eukaryota</taxon>
        <taxon>Fungi</taxon>
        <taxon>Dikarya</taxon>
        <taxon>Ascomycota</taxon>
        <taxon>Pezizomycotina</taxon>
        <taxon>Eurotiomycetes</taxon>
        <taxon>Chaetothyriomycetidae</taxon>
        <taxon>Phaeomoniellales</taxon>
        <taxon>Phaeomoniellaceae</taxon>
        <taxon>Phaeomoniella</taxon>
    </lineage>
</organism>
<keyword evidence="5" id="KW-1185">Reference proteome</keyword>
<dbReference type="SMART" id="SM00343">
    <property type="entry name" value="ZnF_C2HC"/>
    <property type="match status" value="3"/>
</dbReference>
<reference evidence="4 5" key="1">
    <citation type="submission" date="2015-05" db="EMBL/GenBank/DDBJ databases">
        <title>Distinctive expansion of gene families associated with plant cell wall degradation and secondary metabolism in the genomes of grapevine trunk pathogens.</title>
        <authorList>
            <person name="Lawrence D.P."/>
            <person name="Travadon R."/>
            <person name="Rolshausen P.E."/>
            <person name="Baumgartner K."/>
        </authorList>
    </citation>
    <scope>NUCLEOTIDE SEQUENCE [LARGE SCALE GENOMIC DNA]</scope>
    <source>
        <strain evidence="4">UCRPC4</strain>
    </source>
</reference>
<feature type="domain" description="CCHC-type" evidence="3">
    <location>
        <begin position="267"/>
        <end position="282"/>
    </location>
</feature>
<evidence type="ECO:0000256" key="2">
    <source>
        <dbReference type="SAM" id="MobiDB-lite"/>
    </source>
</evidence>
<name>A0A0G2EGL6_PHACM</name>
<evidence type="ECO:0000259" key="3">
    <source>
        <dbReference type="PROSITE" id="PS50158"/>
    </source>
</evidence>
<accession>A0A0G2EGL6</accession>
<dbReference type="EMBL" id="LCWF01000083">
    <property type="protein sequence ID" value="KKY21579.1"/>
    <property type="molecule type" value="Genomic_DNA"/>
</dbReference>
<dbReference type="Proteomes" id="UP000053317">
    <property type="component" value="Unassembled WGS sequence"/>
</dbReference>
<dbReference type="Gene3D" id="4.10.60.10">
    <property type="entry name" value="Zinc finger, CCHC-type"/>
    <property type="match status" value="1"/>
</dbReference>
<dbReference type="SUPFAM" id="SSF57756">
    <property type="entry name" value="Retrovirus zinc finger-like domains"/>
    <property type="match status" value="1"/>
</dbReference>